<organism evidence="2 3">
    <name type="scientific">Phytohabitans houttuyneae</name>
    <dbReference type="NCBI Taxonomy" id="1076126"/>
    <lineage>
        <taxon>Bacteria</taxon>
        <taxon>Bacillati</taxon>
        <taxon>Actinomycetota</taxon>
        <taxon>Actinomycetes</taxon>
        <taxon>Micromonosporales</taxon>
        <taxon>Micromonosporaceae</taxon>
    </lineage>
</organism>
<dbReference type="AlphaFoldDB" id="A0A6V8KHR7"/>
<dbReference type="EMBL" id="BLPF01000004">
    <property type="protein sequence ID" value="GFJ84752.1"/>
    <property type="molecule type" value="Genomic_DNA"/>
</dbReference>
<dbReference type="Pfam" id="PF13374">
    <property type="entry name" value="TPR_10"/>
    <property type="match status" value="1"/>
</dbReference>
<comment type="caution">
    <text evidence="2">The sequence shown here is derived from an EMBL/GenBank/DDBJ whole genome shotgun (WGS) entry which is preliminary data.</text>
</comment>
<evidence type="ECO:0000313" key="3">
    <source>
        <dbReference type="Proteomes" id="UP000482800"/>
    </source>
</evidence>
<dbReference type="Proteomes" id="UP000482800">
    <property type="component" value="Unassembled WGS sequence"/>
</dbReference>
<evidence type="ECO:0008006" key="4">
    <source>
        <dbReference type="Google" id="ProtNLM"/>
    </source>
</evidence>
<evidence type="ECO:0000256" key="1">
    <source>
        <dbReference type="SAM" id="MobiDB-lite"/>
    </source>
</evidence>
<proteinExistence type="predicted"/>
<dbReference type="RefSeq" id="WP_173069468.1">
    <property type="nucleotide sequence ID" value="NZ_BLPF01000004.1"/>
</dbReference>
<reference evidence="2 3" key="1">
    <citation type="submission" date="2020-03" db="EMBL/GenBank/DDBJ databases">
        <title>Whole genome shotgun sequence of Phytohabitans houttuyneae NBRC 108639.</title>
        <authorList>
            <person name="Komaki H."/>
            <person name="Tamura T."/>
        </authorList>
    </citation>
    <scope>NUCLEOTIDE SEQUENCE [LARGE SCALE GENOMIC DNA]</scope>
    <source>
        <strain evidence="2 3">NBRC 108639</strain>
    </source>
</reference>
<keyword evidence="3" id="KW-1185">Reference proteome</keyword>
<accession>A0A6V8KHR7</accession>
<gene>
    <name evidence="2" type="ORF">Phou_089320</name>
</gene>
<dbReference type="InterPro" id="IPR011990">
    <property type="entry name" value="TPR-like_helical_dom_sf"/>
</dbReference>
<feature type="region of interest" description="Disordered" evidence="1">
    <location>
        <begin position="1"/>
        <end position="29"/>
    </location>
</feature>
<reference evidence="2 3" key="2">
    <citation type="submission" date="2020-03" db="EMBL/GenBank/DDBJ databases">
        <authorList>
            <person name="Ichikawa N."/>
            <person name="Kimura A."/>
            <person name="Kitahashi Y."/>
            <person name="Uohara A."/>
        </authorList>
    </citation>
    <scope>NUCLEOTIDE SEQUENCE [LARGE SCALE GENOMIC DNA]</scope>
    <source>
        <strain evidence="2 3">NBRC 108639</strain>
    </source>
</reference>
<protein>
    <recommendedName>
        <fullName evidence="4">Tetratricopeptide repeat protein</fullName>
    </recommendedName>
</protein>
<name>A0A6V8KHR7_9ACTN</name>
<dbReference type="Gene3D" id="1.25.40.10">
    <property type="entry name" value="Tetratricopeptide repeat domain"/>
    <property type="match status" value="1"/>
</dbReference>
<evidence type="ECO:0000313" key="2">
    <source>
        <dbReference type="EMBL" id="GFJ84752.1"/>
    </source>
</evidence>
<sequence>MLGAEHPDTLAAGSNLAISRRADGDRQGGNALMESMLNIYRRLLGEDHPNTVAAANWSRLSCDLEPPPT</sequence>